<proteinExistence type="predicted"/>
<keyword evidence="3" id="KW-1185">Reference proteome</keyword>
<keyword evidence="1" id="KW-0812">Transmembrane</keyword>
<dbReference type="Proteomes" id="UP000251889">
    <property type="component" value="Unassembled WGS sequence"/>
</dbReference>
<dbReference type="EMBL" id="QMFY01000003">
    <property type="protein sequence ID" value="RAW01663.1"/>
    <property type="molecule type" value="Genomic_DNA"/>
</dbReference>
<evidence type="ECO:0000256" key="1">
    <source>
        <dbReference type="SAM" id="Phobius"/>
    </source>
</evidence>
<evidence type="ECO:0000313" key="3">
    <source>
        <dbReference type="Proteomes" id="UP000251889"/>
    </source>
</evidence>
<keyword evidence="1" id="KW-1133">Transmembrane helix</keyword>
<reference evidence="2 3" key="1">
    <citation type="submission" date="2018-06" db="EMBL/GenBank/DDBJ databases">
        <title>Chryseolinea flavus sp. nov., a member of the phylum Bacteroidetes isolated from soil.</title>
        <authorList>
            <person name="Li Y."/>
            <person name="Wang J."/>
        </authorList>
    </citation>
    <scope>NUCLEOTIDE SEQUENCE [LARGE SCALE GENOMIC DNA]</scope>
    <source>
        <strain evidence="2 3">SDU1-6</strain>
    </source>
</reference>
<sequence>MNTKTENPYLMKHTYYTFFFAMLICNACSVGVKKDLGTGLFHTVSGFSVDEVLLVGPDNQTKSDNVVNFNSTVAIVAQGLRGYELKEGKAFPGLMLQVTDGSGTAVINEADLFANTEGYSPEDASIIRGTVTVGAPMKAGETYHVKMRIWDKNKIETELTAEIDIKVKE</sequence>
<dbReference type="AlphaFoldDB" id="A0A364Y4B8"/>
<protein>
    <recommendedName>
        <fullName evidence="4">DUF4625 domain-containing protein</fullName>
    </recommendedName>
</protein>
<evidence type="ECO:0008006" key="4">
    <source>
        <dbReference type="Google" id="ProtNLM"/>
    </source>
</evidence>
<gene>
    <name evidence="2" type="ORF">DQQ10_08390</name>
</gene>
<accession>A0A364Y4B8</accession>
<comment type="caution">
    <text evidence="2">The sequence shown here is derived from an EMBL/GenBank/DDBJ whole genome shotgun (WGS) entry which is preliminary data.</text>
</comment>
<name>A0A364Y4B8_9BACT</name>
<evidence type="ECO:0000313" key="2">
    <source>
        <dbReference type="EMBL" id="RAW01663.1"/>
    </source>
</evidence>
<feature type="transmembrane region" description="Helical" evidence="1">
    <location>
        <begin position="15"/>
        <end position="32"/>
    </location>
</feature>
<keyword evidence="1" id="KW-0472">Membrane</keyword>
<organism evidence="2 3">
    <name type="scientific">Pseudochryseolinea flava</name>
    <dbReference type="NCBI Taxonomy" id="2059302"/>
    <lineage>
        <taxon>Bacteria</taxon>
        <taxon>Pseudomonadati</taxon>
        <taxon>Bacteroidota</taxon>
        <taxon>Cytophagia</taxon>
        <taxon>Cytophagales</taxon>
        <taxon>Fulvivirgaceae</taxon>
        <taxon>Pseudochryseolinea</taxon>
    </lineage>
</organism>